<name>A0A1D8S1Q7_9EURY</name>
<dbReference type="GeneID" id="62009073"/>
<dbReference type="OrthoDB" id="262340at2157"/>
<evidence type="ECO:0000313" key="2">
    <source>
        <dbReference type="EMBL" id="APE94527.1"/>
    </source>
</evidence>
<dbReference type="AlphaFoldDB" id="A0A1D8S1Q7"/>
<dbReference type="KEGG" id="halh:HTSR_0051"/>
<dbReference type="InterPro" id="IPR055978">
    <property type="entry name" value="DUF7556"/>
</dbReference>
<dbReference type="STRING" id="1873524.HSR6_0051"/>
<keyword evidence="4" id="KW-1185">Reference proteome</keyword>
<protein>
    <submittedName>
        <fullName evidence="1">Uncharacterized protein</fullName>
    </submittedName>
</protein>
<accession>A0A1J1A9W0</accession>
<organism evidence="1 3">
    <name type="scientific">Halodesulfurarchaeum formicicum</name>
    <dbReference type="NCBI Taxonomy" id="1873524"/>
    <lineage>
        <taxon>Archaea</taxon>
        <taxon>Methanobacteriati</taxon>
        <taxon>Methanobacteriota</taxon>
        <taxon>Stenosarchaea group</taxon>
        <taxon>Halobacteria</taxon>
        <taxon>Halobacteriales</taxon>
        <taxon>Halobacteriaceae</taxon>
        <taxon>Halodesulfurarchaeum</taxon>
    </lineage>
</organism>
<reference evidence="1 3" key="1">
    <citation type="submission" date="2016-06" db="EMBL/GenBank/DDBJ databases">
        <title>Discovery of anaerobic lithoheterotrophic haloarchaeon capable of sulfur respiration by hydrogen and formate.</title>
        <authorList>
            <person name="Sorokin D.Y."/>
            <person name="Kublanov I.V."/>
            <person name="Roman P."/>
            <person name="Sinninghe Damste J.S."/>
            <person name="Golyshin P.N."/>
            <person name="Rojo D."/>
            <person name="Ciordia S."/>
            <person name="Mena Md.C."/>
            <person name="Ferrer M."/>
            <person name="Smedile F."/>
            <person name="Messina E."/>
            <person name="La Cono V."/>
            <person name="Yakimov M.M."/>
        </authorList>
    </citation>
    <scope>NUCLEOTIDE SEQUENCE [LARGE SCALE GENOMIC DNA]</scope>
    <source>
        <strain evidence="1 3">HTSR1</strain>
    </source>
</reference>
<dbReference type="Pfam" id="PF24433">
    <property type="entry name" value="DUF7556"/>
    <property type="match status" value="1"/>
</dbReference>
<dbReference type="KEGG" id="hhsr:HSR6_0051"/>
<evidence type="ECO:0000313" key="1">
    <source>
        <dbReference type="EMBL" id="AOW79261.1"/>
    </source>
</evidence>
<accession>A0A1D8S1Q7</accession>
<dbReference type="EMBL" id="CP016070">
    <property type="protein sequence ID" value="AOW79261.1"/>
    <property type="molecule type" value="Genomic_DNA"/>
</dbReference>
<gene>
    <name evidence="2" type="ORF">HSR6_0051</name>
    <name evidence="1" type="ORF">HTSR_0051</name>
</gene>
<reference evidence="4" key="2">
    <citation type="submission" date="2016-08" db="EMBL/GenBank/DDBJ databases">
        <title>Discovery of first anaerobic lithoheterotrophic haloarchae widely represented in hypersaline habitats.</title>
        <authorList>
            <person name="Sorokin D.Y."/>
            <person name="Kublanov I.V."/>
            <person name="Roman P."/>
            <person name="Sinninghe Damste J.S."/>
            <person name="Golyshin P.N."/>
            <person name="Rojo D."/>
            <person name="Ciordia S."/>
            <person name="Mena Md.C."/>
            <person name="Ferrer M."/>
            <person name="Smedile F."/>
            <person name="Messina E."/>
            <person name="La Cono V."/>
            <person name="Yakimov M.M."/>
        </authorList>
    </citation>
    <scope>NUCLEOTIDE SEQUENCE [LARGE SCALE GENOMIC DNA]</scope>
    <source>
        <strain evidence="4">HSR6</strain>
    </source>
</reference>
<sequence length="49" mass="5071">MAATGTAGEVMAAVDEAGSESRLVIADISQDGAWVSASMDATRDLEAWR</sequence>
<dbReference type="RefSeq" id="WP_198400461.1">
    <property type="nucleotide sequence ID" value="NZ_CP016070.1"/>
</dbReference>
<dbReference type="Proteomes" id="UP000186165">
    <property type="component" value="Chromosome"/>
</dbReference>
<dbReference type="EMBL" id="CP016804">
    <property type="protein sequence ID" value="APE94527.1"/>
    <property type="molecule type" value="Genomic_DNA"/>
</dbReference>
<proteinExistence type="predicted"/>
<evidence type="ECO:0000313" key="4">
    <source>
        <dbReference type="Proteomes" id="UP000186165"/>
    </source>
</evidence>
<dbReference type="Proteomes" id="UP000185608">
    <property type="component" value="Chromosome"/>
</dbReference>
<evidence type="ECO:0000313" key="3">
    <source>
        <dbReference type="Proteomes" id="UP000185608"/>
    </source>
</evidence>
<reference evidence="2" key="3">
    <citation type="journal article" date="2017" name="ISME J.">
        <title>Discovery of anaerobic lithoheterotrophic haloarchaea, ubiquitous in hypersaline habitats.</title>
        <authorList>
            <person name="Sorokin D.Y."/>
            <person name="Messina E."/>
            <person name="Smedile F."/>
            <person name="Roman P."/>
            <person name="Damste J.S.S."/>
            <person name="Ciordia S."/>
            <person name="Mena M.C."/>
            <person name="Ferrer M."/>
            <person name="Golyshin P.N."/>
            <person name="Kublanov I.V."/>
            <person name="Samarov N.I."/>
            <person name="Toshchakov S.V."/>
            <person name="La Cono V."/>
            <person name="Yakimov M.M."/>
        </authorList>
    </citation>
    <scope>NUCLEOTIDE SEQUENCE</scope>
    <source>
        <strain evidence="2">HSR6</strain>
    </source>
</reference>